<evidence type="ECO:0000256" key="2">
    <source>
        <dbReference type="SAM" id="Phobius"/>
    </source>
</evidence>
<dbReference type="OrthoDB" id="3826692at2"/>
<accession>A0A5J5L1W9</accession>
<keyword evidence="5" id="KW-1185">Reference proteome</keyword>
<keyword evidence="2" id="KW-0812">Transmembrane</keyword>
<dbReference type="Proteomes" id="UP000325957">
    <property type="component" value="Unassembled WGS sequence"/>
</dbReference>
<keyword evidence="2" id="KW-1133">Transmembrane helix</keyword>
<name>A0A5J5L1W9_9MICC</name>
<dbReference type="EMBL" id="SZWF01000003">
    <property type="protein sequence ID" value="KAA9395086.1"/>
    <property type="molecule type" value="Genomic_DNA"/>
</dbReference>
<evidence type="ECO:0000256" key="1">
    <source>
        <dbReference type="SAM" id="MobiDB-lite"/>
    </source>
</evidence>
<reference evidence="4 5" key="1">
    <citation type="submission" date="2019-05" db="EMBL/GenBank/DDBJ databases">
        <title>Kocuria coralli sp. nov., a novel actinobacterium isolated from coral reef seawater.</title>
        <authorList>
            <person name="Li J."/>
        </authorList>
    </citation>
    <scope>NUCLEOTIDE SEQUENCE [LARGE SCALE GENOMIC DNA]</scope>
    <source>
        <strain evidence="4 5">SCSIO 13007</strain>
    </source>
</reference>
<sequence>MAGIDEKVLTAIVLGVFVVVLFAVIGRSWMRRTRREENEGHLPELPADLAEREPGAAVEGMYVATCVRGNHLARLVGHGLGVRTTARVFAYDDGVLYDRDGTQPLWVPRDEIDGFGTASGMVGKFVEKNGLVVLSWRLHEREVDTGVRTKTREGKAELLEAFSRLTAREEAPGSPGPQPEPDDDAAPSPDPTQSSFGAEPTGTQKETP</sequence>
<feature type="domain" description="PH" evidence="3">
    <location>
        <begin position="40"/>
        <end position="161"/>
    </location>
</feature>
<feature type="region of interest" description="Disordered" evidence="1">
    <location>
        <begin position="163"/>
        <end position="208"/>
    </location>
</feature>
<evidence type="ECO:0000259" key="3">
    <source>
        <dbReference type="Pfam" id="PF25362"/>
    </source>
</evidence>
<organism evidence="4 5">
    <name type="scientific">Kocuria coralli</name>
    <dbReference type="NCBI Taxonomy" id="1461025"/>
    <lineage>
        <taxon>Bacteria</taxon>
        <taxon>Bacillati</taxon>
        <taxon>Actinomycetota</taxon>
        <taxon>Actinomycetes</taxon>
        <taxon>Micrococcales</taxon>
        <taxon>Micrococcaceae</taxon>
        <taxon>Kocuria</taxon>
    </lineage>
</organism>
<protein>
    <submittedName>
        <fullName evidence="4">ABC transporter permease</fullName>
    </submittedName>
</protein>
<dbReference type="AlphaFoldDB" id="A0A5J5L1W9"/>
<dbReference type="Pfam" id="PF25362">
    <property type="entry name" value="bPH_11"/>
    <property type="match status" value="1"/>
</dbReference>
<keyword evidence="2" id="KW-0472">Membrane</keyword>
<feature type="transmembrane region" description="Helical" evidence="2">
    <location>
        <begin position="6"/>
        <end position="25"/>
    </location>
</feature>
<evidence type="ECO:0000313" key="5">
    <source>
        <dbReference type="Proteomes" id="UP000325957"/>
    </source>
</evidence>
<dbReference type="InterPro" id="IPR057446">
    <property type="entry name" value="PH_bac"/>
</dbReference>
<dbReference type="RefSeq" id="WP_158033010.1">
    <property type="nucleotide sequence ID" value="NZ_ML708612.1"/>
</dbReference>
<gene>
    <name evidence="4" type="ORF">FCK90_04050</name>
</gene>
<feature type="compositionally biased region" description="Polar residues" evidence="1">
    <location>
        <begin position="192"/>
        <end position="208"/>
    </location>
</feature>
<proteinExistence type="predicted"/>
<comment type="caution">
    <text evidence="4">The sequence shown here is derived from an EMBL/GenBank/DDBJ whole genome shotgun (WGS) entry which is preliminary data.</text>
</comment>
<evidence type="ECO:0000313" key="4">
    <source>
        <dbReference type="EMBL" id="KAA9395086.1"/>
    </source>
</evidence>